<feature type="compositionally biased region" description="Polar residues" evidence="5">
    <location>
        <begin position="617"/>
        <end position="641"/>
    </location>
</feature>
<feature type="compositionally biased region" description="Polar residues" evidence="5">
    <location>
        <begin position="783"/>
        <end position="792"/>
    </location>
</feature>
<feature type="compositionally biased region" description="Basic residues" evidence="5">
    <location>
        <begin position="694"/>
        <end position="703"/>
    </location>
</feature>
<keyword evidence="3" id="KW-0698">rRNA processing</keyword>
<feature type="compositionally biased region" description="Basic and acidic residues" evidence="5">
    <location>
        <begin position="729"/>
        <end position="740"/>
    </location>
</feature>
<dbReference type="Pfam" id="PF05997">
    <property type="entry name" value="Nop52"/>
    <property type="match status" value="1"/>
</dbReference>
<gene>
    <name evidence="6" type="ORF">OCTVUL_1B018433</name>
</gene>
<evidence type="ECO:0000256" key="5">
    <source>
        <dbReference type="SAM" id="MobiDB-lite"/>
    </source>
</evidence>
<dbReference type="EMBL" id="OX597833">
    <property type="protein sequence ID" value="CAI9737616.1"/>
    <property type="molecule type" value="Genomic_DNA"/>
</dbReference>
<evidence type="ECO:0000313" key="6">
    <source>
        <dbReference type="EMBL" id="CAI9737616.1"/>
    </source>
</evidence>
<comment type="similarity">
    <text evidence="2">Belongs to the RRP1 family.</text>
</comment>
<protein>
    <submittedName>
        <fullName evidence="6">RNA processing 1 homolog A-like</fullName>
    </submittedName>
</protein>
<feature type="compositionally biased region" description="Basic and acidic residues" evidence="5">
    <location>
        <begin position="871"/>
        <end position="881"/>
    </location>
</feature>
<keyword evidence="7" id="KW-1185">Reference proteome</keyword>
<feature type="compositionally biased region" description="Basic residues" evidence="5">
    <location>
        <begin position="770"/>
        <end position="782"/>
    </location>
</feature>
<evidence type="ECO:0000256" key="1">
    <source>
        <dbReference type="ARBA" id="ARBA00004123"/>
    </source>
</evidence>
<feature type="compositionally biased region" description="Basic and acidic residues" evidence="5">
    <location>
        <begin position="675"/>
        <end position="693"/>
    </location>
</feature>
<dbReference type="GO" id="GO:0005634">
    <property type="term" value="C:nucleus"/>
    <property type="evidence" value="ECO:0007669"/>
    <property type="project" value="UniProtKB-SubCell"/>
</dbReference>
<name>A0AA36FFY5_OCTVU</name>
<evidence type="ECO:0000256" key="3">
    <source>
        <dbReference type="ARBA" id="ARBA00022552"/>
    </source>
</evidence>
<accession>A0AA36FFY5</accession>
<dbReference type="InterPro" id="IPR010301">
    <property type="entry name" value="RRP1"/>
</dbReference>
<evidence type="ECO:0000256" key="4">
    <source>
        <dbReference type="ARBA" id="ARBA00023242"/>
    </source>
</evidence>
<feature type="compositionally biased region" description="Acidic residues" evidence="5">
    <location>
        <begin position="554"/>
        <end position="597"/>
    </location>
</feature>
<feature type="region of interest" description="Disordered" evidence="5">
    <location>
        <begin position="981"/>
        <end position="1000"/>
    </location>
</feature>
<dbReference type="PANTHER" id="PTHR13026">
    <property type="entry name" value="NNP-1 PROTEIN NOVEL NUCLEAR PROTEIN 1 NOP52"/>
    <property type="match status" value="1"/>
</dbReference>
<proteinExistence type="inferred from homology"/>
<feature type="region of interest" description="Disordered" evidence="5">
    <location>
        <begin position="390"/>
        <end position="800"/>
    </location>
</feature>
<dbReference type="PANTHER" id="PTHR13026:SF0">
    <property type="entry name" value="RIBOSOMAL RNA PROCESSING 1B"/>
    <property type="match status" value="1"/>
</dbReference>
<feature type="compositionally biased region" description="Low complexity" evidence="5">
    <location>
        <begin position="891"/>
        <end position="901"/>
    </location>
</feature>
<dbReference type="AlphaFoldDB" id="A0AA36FFY5"/>
<feature type="compositionally biased region" description="Acidic residues" evidence="5">
    <location>
        <begin position="400"/>
        <end position="452"/>
    </location>
</feature>
<organism evidence="6 7">
    <name type="scientific">Octopus vulgaris</name>
    <name type="common">Common octopus</name>
    <dbReference type="NCBI Taxonomy" id="6645"/>
    <lineage>
        <taxon>Eukaryota</taxon>
        <taxon>Metazoa</taxon>
        <taxon>Spiralia</taxon>
        <taxon>Lophotrochozoa</taxon>
        <taxon>Mollusca</taxon>
        <taxon>Cephalopoda</taxon>
        <taxon>Coleoidea</taxon>
        <taxon>Octopodiformes</taxon>
        <taxon>Octopoda</taxon>
        <taxon>Incirrata</taxon>
        <taxon>Octopodidae</taxon>
        <taxon>Octopus</taxon>
    </lineage>
</organism>
<sequence length="1026" mass="118213">MREVEAAANRQTITLHRRRIYAQIKKMAPVQQGSLEVQLAQGLAGNEPGSRDKTFATLRKFVRLQLPHLKEPLTQDDFTKIWKGIHYRLWMQDKPLIQEKLVNEVCELLPHFPTEEYAMMYIKAFFETEAREWNGIDQQRLDKFMMLIREFVNSTFVFLSKSDWKFDLIKQLNVIMEESVFNVGKAMQPTSLQLHLIDVYFLELRKVVNEQLTPDTATHLFTAFVNVFPVLNNPIVVASIFKLLNKLIFDEESPEDKKNRKRYVLNGYEERDATDFENPVKLTIDLEKFSTILMDRASSEKGTFKRRKQLYNLIKRIKDLEHTKPSSKSVKKSKCKHKKGNIEEVNIEEAAQRYLEFNEKLQKEIPSQKQCKKLEILQYKKKRAQEKCNGERKKEKDRVADEEEEEKDVEDAEEGEEEDGDSTEEEEEEDGESTEEGEEDGESMEEDNEDMGCEFIRFEAEEDDDDDFDTEEEEEGEDMWAVEEEEEEEEEEGEDVWDVEEEGTSDEEEDGENVYDNDDEEDEEEFDDESLGLGKDQMIDSDKLDSVYTNREPDDSDDNDYDDENEEEDGHDDGLEFDAEEAFLKMEEEEESEEESNSIDGNEERGDEVGCYIVDVQTCNNNSGSEEVKNSQQQPLESQAGPSRKPKKHTDSSADGKPSSGKCKRKNEELDDDMIEKKMKMMIEMMSKKLTADKKKKKRKKVKTPSDSNTSKITDNSSQSNSSWFALVDFEKDDEKREDICGSVDQTVRKEKVRKKKKKQNGEATIANKKDKKNKRNKKAKQHNINSKQTFPLPTGLKTSPDLHVVYDQLKDTVNTKQMRQTGVADKKIKHKLNRYFDMVAKSNLLNEVSSTAVNNNEDNKKEPVLLNDNENNKKGPDNKSNKNKKKKHNNNIGNGSSNTKVKSVKPAKAGQPLQLAENFKNFCESPPAFFQNAVSKVKMSATRKKNKPQIISTDLSDAGLQDRKSVSFDMNQNKAFLPETPISSETPFNSQKKPKTGILKPSLSPILVAKKKKGITKRQKAADFF</sequence>
<evidence type="ECO:0000256" key="2">
    <source>
        <dbReference type="ARBA" id="ARBA00006374"/>
    </source>
</evidence>
<feature type="compositionally biased region" description="Polar residues" evidence="5">
    <location>
        <begin position="705"/>
        <end position="724"/>
    </location>
</feature>
<feature type="compositionally biased region" description="Polar residues" evidence="5">
    <location>
        <begin position="982"/>
        <end position="992"/>
    </location>
</feature>
<comment type="subcellular location">
    <subcellularLocation>
        <location evidence="1">Nucleus</location>
    </subcellularLocation>
</comment>
<dbReference type="Proteomes" id="UP001162480">
    <property type="component" value="Chromosome 20"/>
</dbReference>
<feature type="compositionally biased region" description="Basic and acidic residues" evidence="5">
    <location>
        <begin position="390"/>
        <end position="399"/>
    </location>
</feature>
<keyword evidence="4" id="KW-0539">Nucleus</keyword>
<dbReference type="GO" id="GO:0006364">
    <property type="term" value="P:rRNA processing"/>
    <property type="evidence" value="ECO:0007669"/>
    <property type="project" value="UniProtKB-KW"/>
</dbReference>
<dbReference type="GO" id="GO:0030688">
    <property type="term" value="C:preribosome, small subunit precursor"/>
    <property type="evidence" value="ECO:0007669"/>
    <property type="project" value="InterPro"/>
</dbReference>
<feature type="region of interest" description="Disordered" evidence="5">
    <location>
        <begin position="852"/>
        <end position="908"/>
    </location>
</feature>
<reference evidence="6" key="1">
    <citation type="submission" date="2023-08" db="EMBL/GenBank/DDBJ databases">
        <authorList>
            <person name="Alioto T."/>
            <person name="Alioto T."/>
            <person name="Gomez Garrido J."/>
        </authorList>
    </citation>
    <scope>NUCLEOTIDE SEQUENCE</scope>
</reference>
<feature type="compositionally biased region" description="Acidic residues" evidence="5">
    <location>
        <begin position="460"/>
        <end position="530"/>
    </location>
</feature>
<evidence type="ECO:0000313" key="7">
    <source>
        <dbReference type="Proteomes" id="UP001162480"/>
    </source>
</evidence>